<name>A0A382R440_9ZZZZ</name>
<dbReference type="Gene3D" id="3.40.50.1110">
    <property type="entry name" value="SGNH hydrolase"/>
    <property type="match status" value="1"/>
</dbReference>
<feature type="domain" description="SGNH hydrolase-type esterase" evidence="1">
    <location>
        <begin position="103"/>
        <end position="177"/>
    </location>
</feature>
<protein>
    <recommendedName>
        <fullName evidence="1">SGNH hydrolase-type esterase domain-containing protein</fullName>
    </recommendedName>
</protein>
<dbReference type="InterPro" id="IPR036514">
    <property type="entry name" value="SGNH_hydro_sf"/>
</dbReference>
<sequence>MNYKIQNFFVSALVLTSVSFCCLVGSEIFVRYVIDDGMEYNLEMWKYARKLKRVSEDSSQGHKHIPNRSAHLMGVNVAINSHGHRNKETTINKLPQTTRLVMLGDSLTFGWGVPLENTVSERLETLLNEGSHGKRFEVINAGIGNTNTEMQVARFLADEIKFSPDIVILNYFINDAELIPRPNKNIFMKYSASYVFFSLRMASVGRIFFGGKQWNQYYLDLYKEKSEGWLRAQFFFKKLSKYCQSKNIQLLLVNYPELHQLQPYPFGIVSQK</sequence>
<dbReference type="EMBL" id="UINC01118657">
    <property type="protein sequence ID" value="SVC91925.1"/>
    <property type="molecule type" value="Genomic_DNA"/>
</dbReference>
<dbReference type="SUPFAM" id="SSF52266">
    <property type="entry name" value="SGNH hydrolase"/>
    <property type="match status" value="1"/>
</dbReference>
<dbReference type="Pfam" id="PF13472">
    <property type="entry name" value="Lipase_GDSL_2"/>
    <property type="match status" value="1"/>
</dbReference>
<proteinExistence type="predicted"/>
<gene>
    <name evidence="2" type="ORF">METZ01_LOCUS344779</name>
</gene>
<feature type="non-terminal residue" evidence="2">
    <location>
        <position position="272"/>
    </location>
</feature>
<organism evidence="2">
    <name type="scientific">marine metagenome</name>
    <dbReference type="NCBI Taxonomy" id="408172"/>
    <lineage>
        <taxon>unclassified sequences</taxon>
        <taxon>metagenomes</taxon>
        <taxon>ecological metagenomes</taxon>
    </lineage>
</organism>
<dbReference type="InterPro" id="IPR013830">
    <property type="entry name" value="SGNH_hydro"/>
</dbReference>
<accession>A0A382R440</accession>
<reference evidence="2" key="1">
    <citation type="submission" date="2018-05" db="EMBL/GenBank/DDBJ databases">
        <authorList>
            <person name="Lanie J.A."/>
            <person name="Ng W.-L."/>
            <person name="Kazmierczak K.M."/>
            <person name="Andrzejewski T.M."/>
            <person name="Davidsen T.M."/>
            <person name="Wayne K.J."/>
            <person name="Tettelin H."/>
            <person name="Glass J.I."/>
            <person name="Rusch D."/>
            <person name="Podicherti R."/>
            <person name="Tsui H.-C.T."/>
            <person name="Winkler M.E."/>
        </authorList>
    </citation>
    <scope>NUCLEOTIDE SEQUENCE</scope>
</reference>
<dbReference type="AlphaFoldDB" id="A0A382R440"/>
<evidence type="ECO:0000259" key="1">
    <source>
        <dbReference type="Pfam" id="PF13472"/>
    </source>
</evidence>
<evidence type="ECO:0000313" key="2">
    <source>
        <dbReference type="EMBL" id="SVC91925.1"/>
    </source>
</evidence>